<name>A0A955I890_9BACT</name>
<accession>A0A955I890</accession>
<dbReference type="AlphaFoldDB" id="A0A955I890"/>
<comment type="caution">
    <text evidence="1">The sequence shown here is derived from an EMBL/GenBank/DDBJ whole genome shotgun (WGS) entry which is preliminary data.</text>
</comment>
<feature type="non-terminal residue" evidence="1">
    <location>
        <position position="1"/>
    </location>
</feature>
<proteinExistence type="predicted"/>
<reference evidence="1" key="2">
    <citation type="journal article" date="2021" name="Microbiome">
        <title>Successional dynamics and alternative stable states in a saline activated sludge microbial community over 9 years.</title>
        <authorList>
            <person name="Wang Y."/>
            <person name="Ye J."/>
            <person name="Ju F."/>
            <person name="Liu L."/>
            <person name="Boyd J.A."/>
            <person name="Deng Y."/>
            <person name="Parks D.H."/>
            <person name="Jiang X."/>
            <person name="Yin X."/>
            <person name="Woodcroft B.J."/>
            <person name="Tyson G.W."/>
            <person name="Hugenholtz P."/>
            <person name="Polz M.F."/>
            <person name="Zhang T."/>
        </authorList>
    </citation>
    <scope>NUCLEOTIDE SEQUENCE</scope>
    <source>
        <strain evidence="1">HKST-UBA13</strain>
    </source>
</reference>
<evidence type="ECO:0000313" key="1">
    <source>
        <dbReference type="EMBL" id="MCA9380685.1"/>
    </source>
</evidence>
<gene>
    <name evidence="1" type="ORF">KC678_00275</name>
</gene>
<organism evidence="1 2">
    <name type="scientific">Candidatus Dojkabacteria bacterium</name>
    <dbReference type="NCBI Taxonomy" id="2099670"/>
    <lineage>
        <taxon>Bacteria</taxon>
        <taxon>Candidatus Dojkabacteria</taxon>
    </lineage>
</organism>
<reference evidence="1" key="1">
    <citation type="submission" date="2020-04" db="EMBL/GenBank/DDBJ databases">
        <authorList>
            <person name="Zhang T."/>
        </authorList>
    </citation>
    <scope>NUCLEOTIDE SEQUENCE</scope>
    <source>
        <strain evidence="1">HKST-UBA13</strain>
    </source>
</reference>
<protein>
    <submittedName>
        <fullName evidence="1">Uncharacterized protein</fullName>
    </submittedName>
</protein>
<evidence type="ECO:0000313" key="2">
    <source>
        <dbReference type="Proteomes" id="UP000775877"/>
    </source>
</evidence>
<sequence length="94" mass="10852">ISKKYIFDVKKVELSTDTSSSNLKIKLGLSTLMVPLEQLFRNDIEKKIFYDKWDINPSEQKISTPTNCNYLVIGIEYSNNNIGKINSLECLQYL</sequence>
<dbReference type="EMBL" id="JAGQLJ010000004">
    <property type="protein sequence ID" value="MCA9380685.1"/>
    <property type="molecule type" value="Genomic_DNA"/>
</dbReference>
<dbReference type="Proteomes" id="UP000775877">
    <property type="component" value="Unassembled WGS sequence"/>
</dbReference>